<evidence type="ECO:0000313" key="8">
    <source>
        <dbReference type="Proteomes" id="UP001183202"/>
    </source>
</evidence>
<organism evidence="7 8">
    <name type="scientific">Pseudonocardia charpentierae</name>
    <dbReference type="NCBI Taxonomy" id="3075545"/>
    <lineage>
        <taxon>Bacteria</taxon>
        <taxon>Bacillati</taxon>
        <taxon>Actinomycetota</taxon>
        <taxon>Actinomycetes</taxon>
        <taxon>Pseudonocardiales</taxon>
        <taxon>Pseudonocardiaceae</taxon>
        <taxon>Pseudonocardia</taxon>
    </lineage>
</organism>
<comment type="similarity">
    <text evidence="1 4">Belongs to the Gfo/Idh/MocA family.</text>
</comment>
<dbReference type="SUPFAM" id="SSF55347">
    <property type="entry name" value="Glyceraldehyde-3-phosphate dehydrogenase-like, C-terminal domain"/>
    <property type="match status" value="1"/>
</dbReference>
<feature type="domain" description="Gfo/Idh/MocA-like oxidoreductase C-terminal" evidence="6">
    <location>
        <begin position="136"/>
        <end position="325"/>
    </location>
</feature>
<proteinExistence type="inferred from homology"/>
<dbReference type="EMBL" id="JAVREJ010000015">
    <property type="protein sequence ID" value="MDT0351852.1"/>
    <property type="molecule type" value="Genomic_DNA"/>
</dbReference>
<dbReference type="Gene3D" id="3.30.360.10">
    <property type="entry name" value="Dihydrodipicolinate Reductase, domain 2"/>
    <property type="match status" value="1"/>
</dbReference>
<accession>A0ABU2NE44</accession>
<dbReference type="InterPro" id="IPR023794">
    <property type="entry name" value="MI/DCI_dehydrogenase"/>
</dbReference>
<dbReference type="HAMAP" id="MF_01671">
    <property type="entry name" value="IolG"/>
    <property type="match status" value="1"/>
</dbReference>
<keyword evidence="8" id="KW-1185">Reference proteome</keyword>
<evidence type="ECO:0000313" key="7">
    <source>
        <dbReference type="EMBL" id="MDT0351852.1"/>
    </source>
</evidence>
<name>A0ABU2NE44_9PSEU</name>
<evidence type="ECO:0000256" key="3">
    <source>
        <dbReference type="ARBA" id="ARBA00023027"/>
    </source>
</evidence>
<dbReference type="InterPro" id="IPR036291">
    <property type="entry name" value="NAD(P)-bd_dom_sf"/>
</dbReference>
<dbReference type="Proteomes" id="UP001183202">
    <property type="component" value="Unassembled WGS sequence"/>
</dbReference>
<dbReference type="EC" id="1.1.1.18" evidence="4"/>
<dbReference type="PANTHER" id="PTHR43593">
    <property type="match status" value="1"/>
</dbReference>
<sequence length="345" mass="37420">MTLNVGVIGVGMIGQDHIRRITHVVSGARISAVTDVDFDRAKAVAADLPAAKALQTGQELIDDPEVDAIVVASWGPTHEEYVLASIAAGKQVFCEKPLATTREACERILDAEVATGKRHVMVGFMRRYDEAYRAMKATITSGDIGAPLMFHSGHRNPNVPPHYTSDMIINDTCVHDVDVARFLLDDEIVSARVLTPRKNSLASDHLTDPVLFIFEMAGGALVDVEASINIQYAYDIRGEVVGESGTVELAETNKVVVKKGGQWGGRVAEDWRERFIRAYDTEFQEWIVAASKGESTGPSSWDGYAATVVCAAGLQAMESGERVEVSLREQPDLYKVTAQGPTGTD</sequence>
<feature type="domain" description="Gfo/Idh/MocA-like oxidoreductase N-terminal" evidence="5">
    <location>
        <begin position="3"/>
        <end position="124"/>
    </location>
</feature>
<protein>
    <recommendedName>
        <fullName evidence="4">Inositol 2-dehydrogenase</fullName>
        <ecNumber evidence="4">1.1.1.18</ecNumber>
    </recommendedName>
    <alternativeName>
        <fullName evidence="4">Myo-inositol 2-dehydrogenase</fullName>
        <shortName evidence="4">MI 2-dehydrogenase</shortName>
    </alternativeName>
</protein>
<keyword evidence="2 4" id="KW-0560">Oxidoreductase</keyword>
<gene>
    <name evidence="4" type="primary">iolG</name>
    <name evidence="7" type="ORF">RM445_20205</name>
</gene>
<keyword evidence="3 4" id="KW-0520">NAD</keyword>
<dbReference type="RefSeq" id="WP_311558335.1">
    <property type="nucleotide sequence ID" value="NZ_JAVREJ010000015.1"/>
</dbReference>
<dbReference type="InterPro" id="IPR004104">
    <property type="entry name" value="Gfo/Idh/MocA-like_OxRdtase_C"/>
</dbReference>
<evidence type="ECO:0000256" key="4">
    <source>
        <dbReference type="HAMAP-Rule" id="MF_01671"/>
    </source>
</evidence>
<dbReference type="Gene3D" id="3.40.50.720">
    <property type="entry name" value="NAD(P)-binding Rossmann-like Domain"/>
    <property type="match status" value="1"/>
</dbReference>
<dbReference type="Pfam" id="PF02894">
    <property type="entry name" value="GFO_IDH_MocA_C"/>
    <property type="match status" value="1"/>
</dbReference>
<evidence type="ECO:0000256" key="2">
    <source>
        <dbReference type="ARBA" id="ARBA00023002"/>
    </source>
</evidence>
<dbReference type="InterPro" id="IPR050424">
    <property type="entry name" value="Gfo-Idh-MocA_inositol_DH"/>
</dbReference>
<comment type="catalytic activity">
    <reaction evidence="4">
        <text>myo-inositol + NAD(+) = scyllo-inosose + NADH + H(+)</text>
        <dbReference type="Rhea" id="RHEA:16949"/>
        <dbReference type="ChEBI" id="CHEBI:15378"/>
        <dbReference type="ChEBI" id="CHEBI:17268"/>
        <dbReference type="ChEBI" id="CHEBI:17811"/>
        <dbReference type="ChEBI" id="CHEBI:57540"/>
        <dbReference type="ChEBI" id="CHEBI:57945"/>
        <dbReference type="EC" id="1.1.1.18"/>
    </reaction>
</comment>
<dbReference type="SUPFAM" id="SSF51735">
    <property type="entry name" value="NAD(P)-binding Rossmann-fold domains"/>
    <property type="match status" value="1"/>
</dbReference>
<reference evidence="8" key="1">
    <citation type="submission" date="2023-07" db="EMBL/GenBank/DDBJ databases">
        <title>30 novel species of actinomycetes from the DSMZ collection.</title>
        <authorList>
            <person name="Nouioui I."/>
        </authorList>
    </citation>
    <scope>NUCLEOTIDE SEQUENCE [LARGE SCALE GENOMIC DNA]</scope>
    <source>
        <strain evidence="8">DSM 45834</strain>
    </source>
</reference>
<comment type="subunit">
    <text evidence="4">Homotetramer.</text>
</comment>
<evidence type="ECO:0000259" key="5">
    <source>
        <dbReference type="Pfam" id="PF01408"/>
    </source>
</evidence>
<dbReference type="InterPro" id="IPR000683">
    <property type="entry name" value="Gfo/Idh/MocA-like_OxRdtase_N"/>
</dbReference>
<dbReference type="PANTHER" id="PTHR43593:SF1">
    <property type="entry name" value="INOSITOL 2-DEHYDROGENASE"/>
    <property type="match status" value="1"/>
</dbReference>
<evidence type="ECO:0000259" key="6">
    <source>
        <dbReference type="Pfam" id="PF02894"/>
    </source>
</evidence>
<dbReference type="Pfam" id="PF01408">
    <property type="entry name" value="GFO_IDH_MocA"/>
    <property type="match status" value="1"/>
</dbReference>
<comment type="caution">
    <text evidence="7">The sequence shown here is derived from an EMBL/GenBank/DDBJ whole genome shotgun (WGS) entry which is preliminary data.</text>
</comment>
<evidence type="ECO:0000256" key="1">
    <source>
        <dbReference type="ARBA" id="ARBA00010928"/>
    </source>
</evidence>
<comment type="function">
    <text evidence="4">Involved in the oxidation of myo-inositol (MI) to 2-keto-myo-inositol (2KMI or 2-inosose).</text>
</comment>